<keyword evidence="7 14" id="KW-0812">Transmembrane</keyword>
<keyword evidence="5" id="KW-0597">Phosphoprotein</keyword>
<dbReference type="SUPFAM" id="SSF55874">
    <property type="entry name" value="ATPase domain of HSP90 chaperone/DNA topoisomerase II/histidine kinase"/>
    <property type="match status" value="1"/>
</dbReference>
<evidence type="ECO:0000256" key="9">
    <source>
        <dbReference type="ARBA" id="ARBA00022777"/>
    </source>
</evidence>
<comment type="catalytic activity">
    <reaction evidence="1">
        <text>ATP + protein L-histidine = ADP + protein N-phospho-L-histidine.</text>
        <dbReference type="EC" id="2.7.13.3"/>
    </reaction>
</comment>
<evidence type="ECO:0000256" key="3">
    <source>
        <dbReference type="ARBA" id="ARBA00012438"/>
    </source>
</evidence>
<evidence type="ECO:0000259" key="16">
    <source>
        <dbReference type="PROSITE" id="PS50885"/>
    </source>
</evidence>
<dbReference type="InterPro" id="IPR036097">
    <property type="entry name" value="HisK_dim/P_sf"/>
</dbReference>
<keyword evidence="11 14" id="KW-1133">Transmembrane helix</keyword>
<feature type="transmembrane region" description="Helical" evidence="14">
    <location>
        <begin position="169"/>
        <end position="190"/>
    </location>
</feature>
<evidence type="ECO:0000313" key="17">
    <source>
        <dbReference type="EMBL" id="MFD0870078.1"/>
    </source>
</evidence>
<keyword evidence="12" id="KW-0902">Two-component regulatory system</keyword>
<dbReference type="InterPro" id="IPR036890">
    <property type="entry name" value="HATPase_C_sf"/>
</dbReference>
<evidence type="ECO:0000259" key="15">
    <source>
        <dbReference type="PROSITE" id="PS50109"/>
    </source>
</evidence>
<dbReference type="PANTHER" id="PTHR45528">
    <property type="entry name" value="SENSOR HISTIDINE KINASE CPXA"/>
    <property type="match status" value="1"/>
</dbReference>
<keyword evidence="13 14" id="KW-0472">Membrane</keyword>
<evidence type="ECO:0000256" key="7">
    <source>
        <dbReference type="ARBA" id="ARBA00022692"/>
    </source>
</evidence>
<accession>A0ABW3DCQ8</accession>
<comment type="subcellular location">
    <subcellularLocation>
        <location evidence="2">Cell membrane</location>
        <topology evidence="2">Multi-pass membrane protein</topology>
    </subcellularLocation>
</comment>
<evidence type="ECO:0000256" key="13">
    <source>
        <dbReference type="ARBA" id="ARBA00023136"/>
    </source>
</evidence>
<evidence type="ECO:0000256" key="12">
    <source>
        <dbReference type="ARBA" id="ARBA00023012"/>
    </source>
</evidence>
<feature type="domain" description="Histidine kinase" evidence="15">
    <location>
        <begin position="257"/>
        <end position="455"/>
    </location>
</feature>
<dbReference type="CDD" id="cd06225">
    <property type="entry name" value="HAMP"/>
    <property type="match status" value="1"/>
</dbReference>
<evidence type="ECO:0000256" key="11">
    <source>
        <dbReference type="ARBA" id="ARBA00022989"/>
    </source>
</evidence>
<keyword evidence="10" id="KW-0067">ATP-binding</keyword>
<dbReference type="Proteomes" id="UP001597120">
    <property type="component" value="Unassembled WGS sequence"/>
</dbReference>
<organism evidence="17 18">
    <name type="scientific">Paenibacillus residui</name>
    <dbReference type="NCBI Taxonomy" id="629724"/>
    <lineage>
        <taxon>Bacteria</taxon>
        <taxon>Bacillati</taxon>
        <taxon>Bacillota</taxon>
        <taxon>Bacilli</taxon>
        <taxon>Bacillales</taxon>
        <taxon>Paenibacillaceae</taxon>
        <taxon>Paenibacillus</taxon>
    </lineage>
</organism>
<dbReference type="RefSeq" id="WP_379288578.1">
    <property type="nucleotide sequence ID" value="NZ_JBHTIU010000039.1"/>
</dbReference>
<dbReference type="EC" id="2.7.13.3" evidence="3"/>
<protein>
    <recommendedName>
        <fullName evidence="3">histidine kinase</fullName>
        <ecNumber evidence="3">2.7.13.3</ecNumber>
    </recommendedName>
</protein>
<evidence type="ECO:0000256" key="5">
    <source>
        <dbReference type="ARBA" id="ARBA00022553"/>
    </source>
</evidence>
<keyword evidence="9 17" id="KW-0418">Kinase</keyword>
<dbReference type="InterPro" id="IPR003660">
    <property type="entry name" value="HAMP_dom"/>
</dbReference>
<dbReference type="Pfam" id="PF00512">
    <property type="entry name" value="HisKA"/>
    <property type="match status" value="1"/>
</dbReference>
<gene>
    <name evidence="17" type="ORF">ACFQ03_13030</name>
</gene>
<evidence type="ECO:0000256" key="8">
    <source>
        <dbReference type="ARBA" id="ARBA00022741"/>
    </source>
</evidence>
<reference evidence="18" key="1">
    <citation type="journal article" date="2019" name="Int. J. Syst. Evol. Microbiol.">
        <title>The Global Catalogue of Microorganisms (GCM) 10K type strain sequencing project: providing services to taxonomists for standard genome sequencing and annotation.</title>
        <authorList>
            <consortium name="The Broad Institute Genomics Platform"/>
            <consortium name="The Broad Institute Genome Sequencing Center for Infectious Disease"/>
            <person name="Wu L."/>
            <person name="Ma J."/>
        </authorList>
    </citation>
    <scope>NUCLEOTIDE SEQUENCE [LARGE SCALE GENOMIC DNA]</scope>
    <source>
        <strain evidence="18">CCUG 57263</strain>
    </source>
</reference>
<dbReference type="PANTHER" id="PTHR45528:SF1">
    <property type="entry name" value="SENSOR HISTIDINE KINASE CPXA"/>
    <property type="match status" value="1"/>
</dbReference>
<name>A0ABW3DCQ8_9BACL</name>
<evidence type="ECO:0000256" key="14">
    <source>
        <dbReference type="SAM" id="Phobius"/>
    </source>
</evidence>
<evidence type="ECO:0000256" key="2">
    <source>
        <dbReference type="ARBA" id="ARBA00004651"/>
    </source>
</evidence>
<dbReference type="InterPro" id="IPR005467">
    <property type="entry name" value="His_kinase_dom"/>
</dbReference>
<dbReference type="SMART" id="SM00304">
    <property type="entry name" value="HAMP"/>
    <property type="match status" value="1"/>
</dbReference>
<dbReference type="Gene3D" id="1.10.287.130">
    <property type="match status" value="1"/>
</dbReference>
<keyword evidence="18" id="KW-1185">Reference proteome</keyword>
<comment type="caution">
    <text evidence="17">The sequence shown here is derived from an EMBL/GenBank/DDBJ whole genome shotgun (WGS) entry which is preliminary data.</text>
</comment>
<evidence type="ECO:0000256" key="4">
    <source>
        <dbReference type="ARBA" id="ARBA00022475"/>
    </source>
</evidence>
<evidence type="ECO:0000256" key="1">
    <source>
        <dbReference type="ARBA" id="ARBA00000085"/>
    </source>
</evidence>
<dbReference type="InterPro" id="IPR050398">
    <property type="entry name" value="HssS/ArlS-like"/>
</dbReference>
<dbReference type="Gene3D" id="6.10.340.10">
    <property type="match status" value="1"/>
</dbReference>
<keyword evidence="6" id="KW-0808">Transferase</keyword>
<keyword evidence="4" id="KW-1003">Cell membrane</keyword>
<sequence length="455" mass="51865">MKFRHSLLARYLLIVLIALCMWPVLVPLAGLLYYSPQLFTQPSSRDNIYGNGQTIEQMWHSEAAQLDGQSEAAIGQRLQELKEQYPLASMFWVDAAGETKLMLPEQEGLPKRWMPGEIIRFMKDNRGIEADPFTVVALLGRDSNQGFMVIQIPRSLMRTEWLATLDNRILYAIVCSIFVFFLFASWLFFYKIRRRLIRLQEAMTLPDDAGIPRPVEVDKKDEISQLEHSFNHMIGQLTSGRQREQEEEELRKQLIANLSHDIRTPLTTIRGHAYSLHKETLTESGRQSLALIEEKTEYLAQLIENLMSYTLLSAGKYPLQMEESDVIRLTRTSIASWYPVFEKEQIQVEVDLPDKAAIWMVDPQWFIRILDNLLQNVVRHAGIGQYVGIRAEVRNGATAIVIADRGPGMRAASGHKGAGIGLTIVSIMVKEMNLNWDVSSSSEGTVISLYPKRNI</sequence>
<evidence type="ECO:0000256" key="10">
    <source>
        <dbReference type="ARBA" id="ARBA00022840"/>
    </source>
</evidence>
<dbReference type="CDD" id="cd00082">
    <property type="entry name" value="HisKA"/>
    <property type="match status" value="1"/>
</dbReference>
<dbReference type="PROSITE" id="PS50109">
    <property type="entry name" value="HIS_KIN"/>
    <property type="match status" value="1"/>
</dbReference>
<evidence type="ECO:0000256" key="6">
    <source>
        <dbReference type="ARBA" id="ARBA00022679"/>
    </source>
</evidence>
<feature type="transmembrane region" description="Helical" evidence="14">
    <location>
        <begin position="12"/>
        <end position="34"/>
    </location>
</feature>
<dbReference type="SUPFAM" id="SSF47384">
    <property type="entry name" value="Homodimeric domain of signal transducing histidine kinase"/>
    <property type="match status" value="1"/>
</dbReference>
<dbReference type="Pfam" id="PF02518">
    <property type="entry name" value="HATPase_c"/>
    <property type="match status" value="1"/>
</dbReference>
<dbReference type="Gene3D" id="3.30.565.10">
    <property type="entry name" value="Histidine kinase-like ATPase, C-terminal domain"/>
    <property type="match status" value="1"/>
</dbReference>
<dbReference type="EMBL" id="JBHTIU010000039">
    <property type="protein sequence ID" value="MFD0870078.1"/>
    <property type="molecule type" value="Genomic_DNA"/>
</dbReference>
<dbReference type="SMART" id="SM00387">
    <property type="entry name" value="HATPase_c"/>
    <property type="match status" value="1"/>
</dbReference>
<feature type="domain" description="HAMP" evidence="16">
    <location>
        <begin position="190"/>
        <end position="242"/>
    </location>
</feature>
<keyword evidence="8" id="KW-0547">Nucleotide-binding</keyword>
<evidence type="ECO:0000313" key="18">
    <source>
        <dbReference type="Proteomes" id="UP001597120"/>
    </source>
</evidence>
<dbReference type="InterPro" id="IPR003594">
    <property type="entry name" value="HATPase_dom"/>
</dbReference>
<dbReference type="SMART" id="SM00388">
    <property type="entry name" value="HisKA"/>
    <property type="match status" value="1"/>
</dbReference>
<dbReference type="InterPro" id="IPR003661">
    <property type="entry name" value="HisK_dim/P_dom"/>
</dbReference>
<proteinExistence type="predicted"/>
<dbReference type="GO" id="GO:0016301">
    <property type="term" value="F:kinase activity"/>
    <property type="evidence" value="ECO:0007669"/>
    <property type="project" value="UniProtKB-KW"/>
</dbReference>
<dbReference type="PROSITE" id="PS50885">
    <property type="entry name" value="HAMP"/>
    <property type="match status" value="1"/>
</dbReference>